<evidence type="ECO:0000313" key="14">
    <source>
        <dbReference type="EMBL" id="ELP83721.1"/>
    </source>
</evidence>
<keyword evidence="6" id="KW-0547">Nucleotide-binding</keyword>
<dbReference type="GO" id="GO:0005524">
    <property type="term" value="F:ATP binding"/>
    <property type="evidence" value="ECO:0007669"/>
    <property type="project" value="UniProtKB-KW"/>
</dbReference>
<feature type="transmembrane region" description="Helical" evidence="11">
    <location>
        <begin position="748"/>
        <end position="768"/>
    </location>
</feature>
<dbReference type="GO" id="GO:0015421">
    <property type="term" value="F:ABC-type oligopeptide transporter activity"/>
    <property type="evidence" value="ECO:0007669"/>
    <property type="project" value="TreeGrafter"/>
</dbReference>
<dbReference type="SUPFAM" id="SSF90123">
    <property type="entry name" value="ABC transporter transmembrane region"/>
    <property type="match status" value="2"/>
</dbReference>
<dbReference type="PROSITE" id="PS00211">
    <property type="entry name" value="ABC_TRANSPORTER_1"/>
    <property type="match status" value="2"/>
</dbReference>
<dbReference type="KEGG" id="eiv:EIN_468950"/>
<dbReference type="GO" id="GO:0005743">
    <property type="term" value="C:mitochondrial inner membrane"/>
    <property type="evidence" value="ECO:0007669"/>
    <property type="project" value="TreeGrafter"/>
</dbReference>
<dbReference type="CDD" id="cd03249">
    <property type="entry name" value="ABC_MTABC3_MDL1_MDL2"/>
    <property type="match status" value="2"/>
</dbReference>
<feature type="transmembrane region" description="Helical" evidence="11">
    <location>
        <begin position="828"/>
        <end position="847"/>
    </location>
</feature>
<evidence type="ECO:0000256" key="9">
    <source>
        <dbReference type="ARBA" id="ARBA00023136"/>
    </source>
</evidence>
<feature type="domain" description="ABC transporter" evidence="12">
    <location>
        <begin position="378"/>
        <end position="639"/>
    </location>
</feature>
<dbReference type="OrthoDB" id="6500128at2759"/>
<dbReference type="PROSITE" id="PS50929">
    <property type="entry name" value="ABC_TM1F"/>
    <property type="match status" value="2"/>
</dbReference>
<evidence type="ECO:0000259" key="12">
    <source>
        <dbReference type="PROSITE" id="PS50893"/>
    </source>
</evidence>
<feature type="transmembrane region" description="Helical" evidence="11">
    <location>
        <begin position="110"/>
        <end position="131"/>
    </location>
</feature>
<keyword evidence="10" id="KW-0325">Glycoprotein</keyword>
<evidence type="ECO:0000313" key="15">
    <source>
        <dbReference type="Proteomes" id="UP000014680"/>
    </source>
</evidence>
<dbReference type="InterPro" id="IPR027417">
    <property type="entry name" value="P-loop_NTPase"/>
</dbReference>
<feature type="domain" description="ABC transmembrane type-1" evidence="13">
    <location>
        <begin position="708"/>
        <end position="996"/>
    </location>
</feature>
<evidence type="ECO:0000256" key="1">
    <source>
        <dbReference type="ARBA" id="ARBA00004141"/>
    </source>
</evidence>
<feature type="transmembrane region" description="Helical" evidence="11">
    <location>
        <begin position="703"/>
        <end position="728"/>
    </location>
</feature>
<proteinExistence type="inferred from homology"/>
<sequence>MSTSSPNVEMQLMTDDFDVFDVTPDPNNLLAAAPRVTDKGTVSVFTMFRYATWYEVVFNLIAVVVSLVDGVLYPLIAVLLGDVFESNVFNPIALDPIGMVDLCNQVCLKLVYIGVGLFFSSMIRTIIFDLTGNNQIRRIRKLYIKALLDQEMGWYDAHNTGEMTSRMSGDIYLLHDAIGQKVGEFFSYTGMCITGYVIGFVKEYKLCFVMIAIAPLMAGAAGIFAFVQSRSASSTQASYSIAGGIASETISNMRTVAALGIEKSRIQQYLQTLKHSLHVGVYAAHAMGGSTGLLFFFVFCAFWIGYIYGSKRVQDRNMTAGKLAIVIFSVLCGTLGLSQIATPVGSIFKGTSAAYRIFKTIERVPKIRNTGRRHITEIKEGNIVFEGVSFCYPTRPDMLILNNFNLEIKAGHSVGLVGASGCGKSTIIGLLQRLYEPVDGKIMIDGIDIKEFDLFEYRSMFGVVGQEPSLFAISIKDNIALGADRAVLTSHYHDTDDPQDCLKLPELEEKIIKCAHMANAFNFINALPNKFDTVLGQRGAQISGGQKQRISIARALMNDPKLLILDEATSALDFKSEKIVQRALDKASAGRTSVIIAHRLSTIRDASRILVFDHGQVVEDGDYKALMELEGLFYKLVKNQEMGKKEKDKFENDEDLEEDVVPDEKVENTSFLQLDDDNRTAWQKFSAHFLVFGRVFRMNIKELPWMCFGFIGSMIYGALFPTFSYFLVESIVTLVKIYLTGVKDDDEVMKYFYIFVGMSGIAFISTYLHKAFFEMSGQFLTYRVRKVSFTAICRQDIAWFDKKENSTGRLSGRLAADATKLNGVTGNLIGTLIHCAFSLIIGLILGYLGNVTIAWVATIFVPFIVFNTYIQLSISVGFAGPETKIYANAENLMTEAVENMKTIKMLAKEDYFSEKYCSYLIVPAKRAPFGAVVQGLVLGWVHSFIFWKYAVLMYVAGQQLQKKPHGMEDIMKSACAIIFGAMSVGFAATYMQDFGNAKVAAESIFKILDRKSPQNPFSDEGEKKFEIDNIELSDVKFRYPTRPEQVILDGTSFVIPKGKSVALVGPSGCGKSTIIQLIERFYRPEKGVVKVNGKDIEEYNLATLRNKIGYVGQEPLLFAGTIGENIVSGMCGSWTDEDLEGGENLVSQNMEAIVNAAKMANCHNFICQLPQGYNTIIGERGTSLSGGQKQRIAIARALITKPELLILDEATSALDSESEKIVQEAIDRIAKSVTSITIAHRLSTIKDSDIIVVLSGGKVCEQGTHDQLMKDEGIYFHLVQIQAQ</sequence>
<dbReference type="PANTHER" id="PTHR43394:SF1">
    <property type="entry name" value="ATP-BINDING CASSETTE SUB-FAMILY B MEMBER 10, MITOCHONDRIAL"/>
    <property type="match status" value="1"/>
</dbReference>
<protein>
    <submittedName>
        <fullName evidence="14">Multidrug resistance protein, putative</fullName>
        <ecNumber evidence="14">3.6.3.27</ecNumber>
        <ecNumber evidence="14">3.6.3.44</ecNumber>
    </submittedName>
</protein>
<comment type="similarity">
    <text evidence="2">Belongs to the ABC transporter superfamily. ABCB family. Multidrug resistance exporter (TC 3.A.1.201) subfamily.</text>
</comment>
<dbReference type="PANTHER" id="PTHR43394">
    <property type="entry name" value="ATP-DEPENDENT PERMEASE MDL1, MITOCHONDRIAL"/>
    <property type="match status" value="1"/>
</dbReference>
<accession>A0A0A1TYW4</accession>
<dbReference type="InterPro" id="IPR039421">
    <property type="entry name" value="Type_1_exporter"/>
</dbReference>
<feature type="transmembrane region" description="Helical" evidence="11">
    <location>
        <begin position="929"/>
        <end position="950"/>
    </location>
</feature>
<gene>
    <name evidence="14" type="ORF">EIN_468950</name>
</gene>
<organism evidence="14 15">
    <name type="scientific">Entamoeba invadens IP1</name>
    <dbReference type="NCBI Taxonomy" id="370355"/>
    <lineage>
        <taxon>Eukaryota</taxon>
        <taxon>Amoebozoa</taxon>
        <taxon>Evosea</taxon>
        <taxon>Archamoebae</taxon>
        <taxon>Mastigamoebida</taxon>
        <taxon>Entamoebidae</taxon>
        <taxon>Entamoeba</taxon>
    </lineage>
</organism>
<reference evidence="14 15" key="1">
    <citation type="submission" date="2012-10" db="EMBL/GenBank/DDBJ databases">
        <authorList>
            <person name="Zafar N."/>
            <person name="Inman J."/>
            <person name="Hall N."/>
            <person name="Lorenzi H."/>
            <person name="Caler E."/>
        </authorList>
    </citation>
    <scope>NUCLEOTIDE SEQUENCE [LARGE SCALE GENOMIC DNA]</scope>
    <source>
        <strain evidence="14 15">IP1</strain>
    </source>
</reference>
<dbReference type="PROSITE" id="PS50893">
    <property type="entry name" value="ABC_TRANSPORTER_2"/>
    <property type="match status" value="2"/>
</dbReference>
<evidence type="ECO:0000256" key="7">
    <source>
        <dbReference type="ARBA" id="ARBA00022840"/>
    </source>
</evidence>
<evidence type="ECO:0000256" key="8">
    <source>
        <dbReference type="ARBA" id="ARBA00022989"/>
    </source>
</evidence>
<feature type="transmembrane region" description="Helical" evidence="11">
    <location>
        <begin position="324"/>
        <end position="348"/>
    </location>
</feature>
<evidence type="ECO:0000256" key="5">
    <source>
        <dbReference type="ARBA" id="ARBA00022737"/>
    </source>
</evidence>
<evidence type="ECO:0000256" key="6">
    <source>
        <dbReference type="ARBA" id="ARBA00022741"/>
    </source>
</evidence>
<keyword evidence="8 11" id="KW-1133">Transmembrane helix</keyword>
<dbReference type="RefSeq" id="XP_004183067.1">
    <property type="nucleotide sequence ID" value="XM_004183019.1"/>
</dbReference>
<feature type="domain" description="ABC transporter" evidence="12">
    <location>
        <begin position="1030"/>
        <end position="1281"/>
    </location>
</feature>
<dbReference type="InterPro" id="IPR003439">
    <property type="entry name" value="ABC_transporter-like_ATP-bd"/>
</dbReference>
<dbReference type="EC" id="3.6.3.27" evidence="14"/>
<dbReference type="Gene3D" id="3.40.50.300">
    <property type="entry name" value="P-loop containing nucleotide triphosphate hydrolases"/>
    <property type="match status" value="2"/>
</dbReference>
<keyword evidence="3" id="KW-0813">Transport</keyword>
<evidence type="ECO:0000256" key="3">
    <source>
        <dbReference type="ARBA" id="ARBA00022448"/>
    </source>
</evidence>
<keyword evidence="15" id="KW-1185">Reference proteome</keyword>
<dbReference type="EMBL" id="KB207240">
    <property type="protein sequence ID" value="ELP83721.1"/>
    <property type="molecule type" value="Genomic_DNA"/>
</dbReference>
<feature type="transmembrane region" description="Helical" evidence="11">
    <location>
        <begin position="853"/>
        <end position="870"/>
    </location>
</feature>
<evidence type="ECO:0000256" key="2">
    <source>
        <dbReference type="ARBA" id="ARBA00007577"/>
    </source>
</evidence>
<feature type="transmembrane region" description="Helical" evidence="11">
    <location>
        <begin position="282"/>
        <end position="304"/>
    </location>
</feature>
<keyword evidence="7" id="KW-0067">ATP-binding</keyword>
<dbReference type="CDD" id="cd18577">
    <property type="entry name" value="ABC_6TM_Pgp_ABCB1_D1_like"/>
    <property type="match status" value="1"/>
</dbReference>
<dbReference type="CDD" id="cd18578">
    <property type="entry name" value="ABC_6TM_Pgp_ABCB1_D2_like"/>
    <property type="match status" value="1"/>
</dbReference>
<dbReference type="Gene3D" id="1.20.1560.10">
    <property type="entry name" value="ABC transporter type 1, transmembrane domain"/>
    <property type="match status" value="1"/>
</dbReference>
<dbReference type="OMA" id="VNGWIQM"/>
<feature type="domain" description="ABC transmembrane type-1" evidence="13">
    <location>
        <begin position="60"/>
        <end position="331"/>
    </location>
</feature>
<dbReference type="FunFam" id="3.40.50.300:FF:000251">
    <property type="entry name" value="ABC transporter B family member 19"/>
    <property type="match status" value="1"/>
</dbReference>
<dbReference type="SUPFAM" id="SSF52540">
    <property type="entry name" value="P-loop containing nucleoside triphosphate hydrolases"/>
    <property type="match status" value="2"/>
</dbReference>
<dbReference type="InterPro" id="IPR017871">
    <property type="entry name" value="ABC_transporter-like_CS"/>
</dbReference>
<dbReference type="VEuPathDB" id="AmoebaDB:EIN_468950"/>
<dbReference type="Proteomes" id="UP000014680">
    <property type="component" value="Unassembled WGS sequence"/>
</dbReference>
<dbReference type="InterPro" id="IPR003593">
    <property type="entry name" value="AAA+_ATPase"/>
</dbReference>
<evidence type="ECO:0000256" key="4">
    <source>
        <dbReference type="ARBA" id="ARBA00022692"/>
    </source>
</evidence>
<keyword evidence="14" id="KW-0378">Hydrolase</keyword>
<name>A0A0A1TYW4_ENTIV</name>
<keyword evidence="4 11" id="KW-0812">Transmembrane</keyword>
<evidence type="ECO:0000259" key="13">
    <source>
        <dbReference type="PROSITE" id="PS50929"/>
    </source>
</evidence>
<evidence type="ECO:0000256" key="11">
    <source>
        <dbReference type="SAM" id="Phobius"/>
    </source>
</evidence>
<dbReference type="GO" id="GO:0090374">
    <property type="term" value="P:oligopeptide export from mitochondrion"/>
    <property type="evidence" value="ECO:0007669"/>
    <property type="project" value="TreeGrafter"/>
</dbReference>
<dbReference type="GeneID" id="14882728"/>
<dbReference type="InterPro" id="IPR011527">
    <property type="entry name" value="ABC1_TM_dom"/>
</dbReference>
<dbReference type="InterPro" id="IPR036640">
    <property type="entry name" value="ABC1_TM_sf"/>
</dbReference>
<keyword evidence="9 11" id="KW-0472">Membrane</keyword>
<feature type="transmembrane region" description="Helical" evidence="11">
    <location>
        <begin position="970"/>
        <end position="990"/>
    </location>
</feature>
<dbReference type="EC" id="3.6.3.44" evidence="14"/>
<comment type="subcellular location">
    <subcellularLocation>
        <location evidence="1">Membrane</location>
        <topology evidence="1">Multi-pass membrane protein</topology>
    </subcellularLocation>
</comment>
<evidence type="ECO:0000256" key="10">
    <source>
        <dbReference type="ARBA" id="ARBA00023180"/>
    </source>
</evidence>
<keyword evidence="5" id="KW-0677">Repeat</keyword>
<dbReference type="GO" id="GO:0016887">
    <property type="term" value="F:ATP hydrolysis activity"/>
    <property type="evidence" value="ECO:0007669"/>
    <property type="project" value="InterPro"/>
</dbReference>
<feature type="transmembrane region" description="Helical" evidence="11">
    <location>
        <begin position="206"/>
        <end position="227"/>
    </location>
</feature>
<dbReference type="Pfam" id="PF00005">
    <property type="entry name" value="ABC_tran"/>
    <property type="match status" value="2"/>
</dbReference>
<dbReference type="Pfam" id="PF00664">
    <property type="entry name" value="ABC_membrane"/>
    <property type="match status" value="2"/>
</dbReference>
<dbReference type="FunFam" id="3.40.50.300:FF:000240">
    <property type="entry name" value="ABC transporter B family member 20"/>
    <property type="match status" value="1"/>
</dbReference>
<feature type="transmembrane region" description="Helical" evidence="11">
    <location>
        <begin position="56"/>
        <end position="80"/>
    </location>
</feature>
<dbReference type="SMART" id="SM00382">
    <property type="entry name" value="AAA"/>
    <property type="match status" value="2"/>
</dbReference>